<comment type="similarity">
    <text evidence="4">Belongs to the NADH dehydrogenase family.</text>
</comment>
<evidence type="ECO:0000256" key="1">
    <source>
        <dbReference type="ARBA" id="ARBA00001974"/>
    </source>
</evidence>
<evidence type="ECO:0000256" key="13">
    <source>
        <dbReference type="ARBA" id="ARBA00023002"/>
    </source>
</evidence>
<keyword evidence="8" id="KW-0999">Mitochondrion inner membrane</keyword>
<evidence type="ECO:0000256" key="19">
    <source>
        <dbReference type="ARBA" id="ARBA00049010"/>
    </source>
</evidence>
<dbReference type="Proteomes" id="UP000504610">
    <property type="component" value="Chromosome 3"/>
</dbReference>
<evidence type="ECO:0000256" key="18">
    <source>
        <dbReference type="ARBA" id="ARBA00047599"/>
    </source>
</evidence>
<dbReference type="InterPro" id="IPR002048">
    <property type="entry name" value="EF_hand_dom"/>
</dbReference>
<dbReference type="InterPro" id="IPR054585">
    <property type="entry name" value="NDH2-like_C"/>
</dbReference>
<dbReference type="Gene3D" id="3.50.50.100">
    <property type="match status" value="2"/>
</dbReference>
<evidence type="ECO:0000256" key="15">
    <source>
        <dbReference type="ARBA" id="ARBA00023128"/>
    </source>
</evidence>
<dbReference type="InterPro" id="IPR036188">
    <property type="entry name" value="FAD/NAD-bd_sf"/>
</dbReference>
<evidence type="ECO:0000256" key="9">
    <source>
        <dbReference type="ARBA" id="ARBA00022827"/>
    </source>
</evidence>
<comment type="catalytic activity">
    <reaction evidence="19">
        <text>a ubiquinone + NADH + H(+) = a ubiquinol + NAD(+)</text>
        <dbReference type="Rhea" id="RHEA:23152"/>
        <dbReference type="Rhea" id="RHEA-COMP:9565"/>
        <dbReference type="Rhea" id="RHEA-COMP:9566"/>
        <dbReference type="ChEBI" id="CHEBI:15378"/>
        <dbReference type="ChEBI" id="CHEBI:16389"/>
        <dbReference type="ChEBI" id="CHEBI:17976"/>
        <dbReference type="ChEBI" id="CHEBI:57540"/>
        <dbReference type="ChEBI" id="CHEBI:57945"/>
    </reaction>
</comment>
<dbReference type="GO" id="GO:0005743">
    <property type="term" value="C:mitochondrial inner membrane"/>
    <property type="evidence" value="ECO:0007669"/>
    <property type="project" value="UniProtKB-SubCell"/>
</dbReference>
<keyword evidence="17" id="KW-0576">Peroxisome</keyword>
<keyword evidence="21" id="KW-1185">Reference proteome</keyword>
<name>A0A9W3DFE2_RAPSA</name>
<evidence type="ECO:0000256" key="14">
    <source>
        <dbReference type="ARBA" id="ARBA00023027"/>
    </source>
</evidence>
<dbReference type="InterPro" id="IPR023753">
    <property type="entry name" value="FAD/NAD-binding_dom"/>
</dbReference>
<feature type="domain" description="EF-hand" evidence="20">
    <location>
        <begin position="375"/>
        <end position="410"/>
    </location>
</feature>
<keyword evidence="16" id="KW-0472">Membrane</keyword>
<dbReference type="Pfam" id="PF22366">
    <property type="entry name" value="NDH2_C"/>
    <property type="match status" value="1"/>
</dbReference>
<evidence type="ECO:0000259" key="20">
    <source>
        <dbReference type="PROSITE" id="PS50222"/>
    </source>
</evidence>
<dbReference type="FunFam" id="3.50.50.100:FF:000008">
    <property type="entry name" value="External alternative NAD(P)H-ubiquinone oxidoreductase B1, mitochondrial"/>
    <property type="match status" value="1"/>
</dbReference>
<keyword evidence="9" id="KW-0274">FAD</keyword>
<comment type="subcellular location">
    <subcellularLocation>
        <location evidence="2">Mitochondrion inner membrane</location>
        <topology evidence="2">Peripheral membrane protein</topology>
        <orientation evidence="2">Intermembrane side</orientation>
    </subcellularLocation>
    <subcellularLocation>
        <location evidence="3">Peroxisome</location>
    </subcellularLocation>
</comment>
<evidence type="ECO:0000256" key="8">
    <source>
        <dbReference type="ARBA" id="ARBA00022792"/>
    </source>
</evidence>
<dbReference type="PANTHER" id="PTHR43706:SF25">
    <property type="entry name" value="EXTERNAL ALTERNATIVE NAD(P)H-UBIQUINONE OXIDOREDUCTASE B4, MITOCHONDRIAL"/>
    <property type="match status" value="1"/>
</dbReference>
<evidence type="ECO:0000313" key="22">
    <source>
        <dbReference type="RefSeq" id="XP_056862591.1"/>
    </source>
</evidence>
<dbReference type="FunFam" id="3.50.50.100:FF:000002">
    <property type="entry name" value="External alternative NAD(P)H-ubiquinone oxidoreductase B1, mitochondrial"/>
    <property type="match status" value="1"/>
</dbReference>
<keyword evidence="15" id="KW-0496">Mitochondrion</keyword>
<dbReference type="SUPFAM" id="SSF51905">
    <property type="entry name" value="FAD/NAD(P)-binding domain"/>
    <property type="match status" value="2"/>
</dbReference>
<evidence type="ECO:0000256" key="12">
    <source>
        <dbReference type="ARBA" id="ARBA00022946"/>
    </source>
</evidence>
<dbReference type="AlphaFoldDB" id="A0A9W3DFE2"/>
<sequence>MSSHSFYKRAYSFFKAYPSASKLLLLSTCSGGGLLVFSDSVPPRRALTSDGQEVPKKKVVVLGSGWGGYSFLSHFNNPNYDVKVVSPRNFFLFTPLLPSVTNGTVEARSIVEPIRGLMRKKGFEYTEAECVEIDPSTKKIHCRSKDGSNVDKEFDMDYDILVVAVGAKPNTFNTPGVEEHAHFLKEAEDALKIRRSVINCFERASLPSLTEEERKKILHFVVVGGGPTGVEFSAELHDFLVEDVAKIYPKVQEFTRITLLEAGDHILNMFDKRITAFAEEKFQRDGIDLKTKNMVVGVNADEISTKEIATGKIVSEPYGMVVWSTGVGIRPVIKEFMHRIGQGQRRVLATDEWLRVEGCDSVYALGDTATINQRRVMEDIAAIFSKADKGETGTLNKKEFKSVVKDICQRYPQVELYLKKKKLRNIANLLKSANGDDTEVNIETFKQALSEVDTQMKNLPATAQVASQQGKYLAKCFNKMEKCEKKPEGPLRFRGEGRHRFQPFRYRHFGSFAPLGGEQTAAELPGDWVSIGHSSQWLWYSVYASKLVSWRTRSLVVSDWVRRFIFGRDSSSI</sequence>
<dbReference type="OrthoDB" id="3244603at2759"/>
<keyword evidence="14" id="KW-0520">NAD</keyword>
<evidence type="ECO:0000256" key="3">
    <source>
        <dbReference type="ARBA" id="ARBA00004275"/>
    </source>
</evidence>
<proteinExistence type="inferred from homology"/>
<evidence type="ECO:0000256" key="16">
    <source>
        <dbReference type="ARBA" id="ARBA00023136"/>
    </source>
</evidence>
<dbReference type="PROSITE" id="PS50222">
    <property type="entry name" value="EF_HAND_2"/>
    <property type="match status" value="1"/>
</dbReference>
<reference evidence="21" key="1">
    <citation type="journal article" date="2019" name="Database">
        <title>The radish genome database (RadishGD): an integrated information resource for radish genomics.</title>
        <authorList>
            <person name="Yu H.J."/>
            <person name="Baek S."/>
            <person name="Lee Y.J."/>
            <person name="Cho A."/>
            <person name="Mun J.H."/>
        </authorList>
    </citation>
    <scope>NUCLEOTIDE SEQUENCE [LARGE SCALE GENOMIC DNA]</scope>
    <source>
        <strain evidence="21">cv. WK10039</strain>
    </source>
</reference>
<keyword evidence="12" id="KW-0809">Transit peptide</keyword>
<dbReference type="GeneID" id="108845598"/>
<dbReference type="KEGG" id="rsz:108845598"/>
<evidence type="ECO:0000256" key="5">
    <source>
        <dbReference type="ARBA" id="ARBA00012637"/>
    </source>
</evidence>
<dbReference type="InterPro" id="IPR045024">
    <property type="entry name" value="NDH-2"/>
</dbReference>
<keyword evidence="6" id="KW-0285">Flavoprotein</keyword>
<evidence type="ECO:0000256" key="17">
    <source>
        <dbReference type="ARBA" id="ARBA00023140"/>
    </source>
</evidence>
<evidence type="ECO:0000313" key="21">
    <source>
        <dbReference type="Proteomes" id="UP000504610"/>
    </source>
</evidence>
<evidence type="ECO:0000256" key="7">
    <source>
        <dbReference type="ARBA" id="ARBA00022723"/>
    </source>
</evidence>
<comment type="cofactor">
    <cofactor evidence="1">
        <name>FAD</name>
        <dbReference type="ChEBI" id="CHEBI:57692"/>
    </cofactor>
</comment>
<comment type="catalytic activity">
    <reaction evidence="18">
        <text>a quinone + NADH + H(+) = a quinol + NAD(+)</text>
        <dbReference type="Rhea" id="RHEA:46160"/>
        <dbReference type="ChEBI" id="CHEBI:15378"/>
        <dbReference type="ChEBI" id="CHEBI:24646"/>
        <dbReference type="ChEBI" id="CHEBI:57540"/>
        <dbReference type="ChEBI" id="CHEBI:57945"/>
        <dbReference type="ChEBI" id="CHEBI:132124"/>
        <dbReference type="EC" id="1.6.5.9"/>
    </reaction>
</comment>
<evidence type="ECO:0000256" key="11">
    <source>
        <dbReference type="ARBA" id="ARBA00022857"/>
    </source>
</evidence>
<dbReference type="GO" id="GO:0005509">
    <property type="term" value="F:calcium ion binding"/>
    <property type="evidence" value="ECO:0007669"/>
    <property type="project" value="InterPro"/>
</dbReference>
<dbReference type="PRINTS" id="PR00368">
    <property type="entry name" value="FADPNR"/>
</dbReference>
<dbReference type="RefSeq" id="XP_056862591.1">
    <property type="nucleotide sequence ID" value="XM_057006611.1"/>
</dbReference>
<evidence type="ECO:0000256" key="2">
    <source>
        <dbReference type="ARBA" id="ARBA00004137"/>
    </source>
</evidence>
<gene>
    <name evidence="22" type="primary">LOC108845598</name>
</gene>
<reference evidence="22" key="2">
    <citation type="submission" date="2025-08" db="UniProtKB">
        <authorList>
            <consortium name="RefSeq"/>
        </authorList>
    </citation>
    <scope>IDENTIFICATION</scope>
    <source>
        <tissue evidence="22">Leaf</tissue>
    </source>
</reference>
<protein>
    <recommendedName>
        <fullName evidence="5">NADH:ubiquinone reductase (non-electrogenic)</fullName>
        <ecNumber evidence="5">1.6.5.9</ecNumber>
    </recommendedName>
</protein>
<evidence type="ECO:0000256" key="10">
    <source>
        <dbReference type="ARBA" id="ARBA00022837"/>
    </source>
</evidence>
<keyword evidence="11" id="KW-0521">NADP</keyword>
<accession>A0A9W3DFE2</accession>
<keyword evidence="7" id="KW-0479">Metal-binding</keyword>
<dbReference type="Pfam" id="PF07992">
    <property type="entry name" value="Pyr_redox_2"/>
    <property type="match status" value="1"/>
</dbReference>
<dbReference type="SUPFAM" id="SSF47473">
    <property type="entry name" value="EF-hand"/>
    <property type="match status" value="1"/>
</dbReference>
<dbReference type="EC" id="1.6.5.9" evidence="5"/>
<keyword evidence="10" id="KW-0106">Calcium</keyword>
<dbReference type="GO" id="GO:0005777">
    <property type="term" value="C:peroxisome"/>
    <property type="evidence" value="ECO:0007669"/>
    <property type="project" value="UniProtKB-SubCell"/>
</dbReference>
<evidence type="ECO:0000256" key="6">
    <source>
        <dbReference type="ARBA" id="ARBA00022630"/>
    </source>
</evidence>
<dbReference type="GO" id="GO:0050136">
    <property type="term" value="F:NADH dehydrogenase (quinone) (non-electrogenic) activity"/>
    <property type="evidence" value="ECO:0007669"/>
    <property type="project" value="UniProtKB-EC"/>
</dbReference>
<evidence type="ECO:0000256" key="4">
    <source>
        <dbReference type="ARBA" id="ARBA00005272"/>
    </source>
</evidence>
<dbReference type="InterPro" id="IPR011992">
    <property type="entry name" value="EF-hand-dom_pair"/>
</dbReference>
<keyword evidence="13" id="KW-0560">Oxidoreductase</keyword>
<dbReference type="PANTHER" id="PTHR43706">
    <property type="entry name" value="NADH DEHYDROGENASE"/>
    <property type="match status" value="1"/>
</dbReference>
<organism evidence="21 22">
    <name type="scientific">Raphanus sativus</name>
    <name type="common">Radish</name>
    <name type="synonym">Raphanus raphanistrum var. sativus</name>
    <dbReference type="NCBI Taxonomy" id="3726"/>
    <lineage>
        <taxon>Eukaryota</taxon>
        <taxon>Viridiplantae</taxon>
        <taxon>Streptophyta</taxon>
        <taxon>Embryophyta</taxon>
        <taxon>Tracheophyta</taxon>
        <taxon>Spermatophyta</taxon>
        <taxon>Magnoliopsida</taxon>
        <taxon>eudicotyledons</taxon>
        <taxon>Gunneridae</taxon>
        <taxon>Pentapetalae</taxon>
        <taxon>rosids</taxon>
        <taxon>malvids</taxon>
        <taxon>Brassicales</taxon>
        <taxon>Brassicaceae</taxon>
        <taxon>Brassiceae</taxon>
        <taxon>Raphanus</taxon>
    </lineage>
</organism>